<keyword evidence="3" id="KW-1185">Reference proteome</keyword>
<dbReference type="AlphaFoldDB" id="A0A6A1VB61"/>
<feature type="region of interest" description="Disordered" evidence="1">
    <location>
        <begin position="1"/>
        <end position="24"/>
    </location>
</feature>
<accession>A0A6A1VB61</accession>
<proteinExistence type="predicted"/>
<organism evidence="2 3">
    <name type="scientific">Morella rubra</name>
    <name type="common">Chinese bayberry</name>
    <dbReference type="NCBI Taxonomy" id="262757"/>
    <lineage>
        <taxon>Eukaryota</taxon>
        <taxon>Viridiplantae</taxon>
        <taxon>Streptophyta</taxon>
        <taxon>Embryophyta</taxon>
        <taxon>Tracheophyta</taxon>
        <taxon>Spermatophyta</taxon>
        <taxon>Magnoliopsida</taxon>
        <taxon>eudicotyledons</taxon>
        <taxon>Gunneridae</taxon>
        <taxon>Pentapetalae</taxon>
        <taxon>rosids</taxon>
        <taxon>fabids</taxon>
        <taxon>Fagales</taxon>
        <taxon>Myricaceae</taxon>
        <taxon>Morella</taxon>
    </lineage>
</organism>
<evidence type="ECO:0000313" key="2">
    <source>
        <dbReference type="EMBL" id="KAB1209416.1"/>
    </source>
</evidence>
<protein>
    <submittedName>
        <fullName evidence="2">Uncharacterized protein</fullName>
    </submittedName>
</protein>
<reference evidence="2 3" key="1">
    <citation type="journal article" date="2019" name="Plant Biotechnol. J.">
        <title>The red bayberry genome and genetic basis of sex determination.</title>
        <authorList>
            <person name="Jia H.M."/>
            <person name="Jia H.J."/>
            <person name="Cai Q.L."/>
            <person name="Wang Y."/>
            <person name="Zhao H.B."/>
            <person name="Yang W.F."/>
            <person name="Wang G.Y."/>
            <person name="Li Y.H."/>
            <person name="Zhan D.L."/>
            <person name="Shen Y.T."/>
            <person name="Niu Q.F."/>
            <person name="Chang L."/>
            <person name="Qiu J."/>
            <person name="Zhao L."/>
            <person name="Xie H.B."/>
            <person name="Fu W.Y."/>
            <person name="Jin J."/>
            <person name="Li X.W."/>
            <person name="Jiao Y."/>
            <person name="Zhou C.C."/>
            <person name="Tu T."/>
            <person name="Chai C.Y."/>
            <person name="Gao J.L."/>
            <person name="Fan L.J."/>
            <person name="van de Weg E."/>
            <person name="Wang J.Y."/>
            <person name="Gao Z.S."/>
        </authorList>
    </citation>
    <scope>NUCLEOTIDE SEQUENCE [LARGE SCALE GENOMIC DNA]</scope>
    <source>
        <tissue evidence="2">Leaves</tissue>
    </source>
</reference>
<comment type="caution">
    <text evidence="2">The sequence shown here is derived from an EMBL/GenBank/DDBJ whole genome shotgun (WGS) entry which is preliminary data.</text>
</comment>
<dbReference type="EMBL" id="RXIC02000024">
    <property type="protein sequence ID" value="KAB1209416.1"/>
    <property type="molecule type" value="Genomic_DNA"/>
</dbReference>
<evidence type="ECO:0000256" key="1">
    <source>
        <dbReference type="SAM" id="MobiDB-lite"/>
    </source>
</evidence>
<sequence length="200" mass="22198">MVKHKQPACRSSKPTKVPRKAKPHPLDASCFVDARASELFHSTFHNRKVFVEHEDLTHLVPPELLFGNIIRNFFDVDEASLSFSVFIRGANPVYPYLESCHEPPSLEAMSLLLFGRRYPYEGGTLYTSDFSVENHVLLSCAHSIAFPPDNPFPETHSGATTLSLSCAHLKRRQATTSASVAPSFVPLVAPSPSVLFSRSF</sequence>
<evidence type="ECO:0000313" key="3">
    <source>
        <dbReference type="Proteomes" id="UP000516437"/>
    </source>
</evidence>
<name>A0A6A1VB61_9ROSI</name>
<dbReference type="Proteomes" id="UP000516437">
    <property type="component" value="Chromosome 6"/>
</dbReference>
<gene>
    <name evidence="2" type="ORF">CJ030_MR6G006208</name>
</gene>